<dbReference type="GO" id="GO:0016747">
    <property type="term" value="F:acyltransferase activity, transferring groups other than amino-acyl groups"/>
    <property type="evidence" value="ECO:0007669"/>
    <property type="project" value="InterPro"/>
</dbReference>
<organism evidence="2 3">
    <name type="scientific">Knoellia subterranea KCTC 19937</name>
    <dbReference type="NCBI Taxonomy" id="1385521"/>
    <lineage>
        <taxon>Bacteria</taxon>
        <taxon>Bacillati</taxon>
        <taxon>Actinomycetota</taxon>
        <taxon>Actinomycetes</taxon>
        <taxon>Micrococcales</taxon>
        <taxon>Intrasporangiaceae</taxon>
        <taxon>Knoellia</taxon>
    </lineage>
</organism>
<dbReference type="InterPro" id="IPR000182">
    <property type="entry name" value="GNAT_dom"/>
</dbReference>
<proteinExistence type="predicted"/>
<dbReference type="STRING" id="1385521.N803_01575"/>
<dbReference type="SUPFAM" id="SSF55729">
    <property type="entry name" value="Acyl-CoA N-acyltransferases (Nat)"/>
    <property type="match status" value="2"/>
</dbReference>
<gene>
    <name evidence="2" type="ORF">N803_01575</name>
</gene>
<dbReference type="CDD" id="cd04301">
    <property type="entry name" value="NAT_SF"/>
    <property type="match status" value="1"/>
</dbReference>
<dbReference type="Gene3D" id="3.40.630.30">
    <property type="match status" value="1"/>
</dbReference>
<evidence type="ECO:0000313" key="2">
    <source>
        <dbReference type="EMBL" id="KGN39579.1"/>
    </source>
</evidence>
<evidence type="ECO:0000313" key="3">
    <source>
        <dbReference type="Proteomes" id="UP000030011"/>
    </source>
</evidence>
<accession>A0A0A0JSB1</accession>
<feature type="domain" description="N-acetyltransferase" evidence="1">
    <location>
        <begin position="8"/>
        <end position="157"/>
    </location>
</feature>
<dbReference type="EMBL" id="AVPK01000001">
    <property type="protein sequence ID" value="KGN39579.1"/>
    <property type="molecule type" value="Genomic_DNA"/>
</dbReference>
<sequence>MVDLQDDAVLQQVHDVMERAKALDRPWHEAVPYDEFAKQARHDDPAERTEFAALFEDGRVVAASERWVPMEDNTHMFWGTVHVDPDHRRRGFGAELVKADAERARELGRTTLLAEFFVPGDDVESHPYRAFALAQGFEPGWVEFARHLALPVESDLLAELGASAASASRDYDVEVYAGRPPEQHLPGLCVLYGQLAVDAPTGDVAFEEESVTPERMAKWFDLEESVGRTRLTALAIHRDSGTVAAHSDLIVPAAPSRQVWQWGTFVHREHRGHNLGTAVKVANLERLQRDVTHRTVVRTTNADTNAHMVAINDRLGFEIVERLLAMTMPVSPR</sequence>
<protein>
    <recommendedName>
        <fullName evidence="1">N-acetyltransferase domain-containing protein</fullName>
    </recommendedName>
</protein>
<keyword evidence="3" id="KW-1185">Reference proteome</keyword>
<dbReference type="AlphaFoldDB" id="A0A0A0JSB1"/>
<dbReference type="eggNOG" id="COG3153">
    <property type="taxonomic scope" value="Bacteria"/>
</dbReference>
<dbReference type="PROSITE" id="PS51186">
    <property type="entry name" value="GNAT"/>
    <property type="match status" value="1"/>
</dbReference>
<dbReference type="Pfam" id="PF00583">
    <property type="entry name" value="Acetyltransf_1"/>
    <property type="match status" value="1"/>
</dbReference>
<dbReference type="RefSeq" id="WP_052111595.1">
    <property type="nucleotide sequence ID" value="NZ_AVPK01000001.1"/>
</dbReference>
<comment type="caution">
    <text evidence="2">The sequence shown here is derived from an EMBL/GenBank/DDBJ whole genome shotgun (WGS) entry which is preliminary data.</text>
</comment>
<dbReference type="InterPro" id="IPR016181">
    <property type="entry name" value="Acyl_CoA_acyltransferase"/>
</dbReference>
<dbReference type="Proteomes" id="UP000030011">
    <property type="component" value="Unassembled WGS sequence"/>
</dbReference>
<name>A0A0A0JSB1_9MICO</name>
<reference evidence="2 3" key="1">
    <citation type="submission" date="2013-08" db="EMBL/GenBank/DDBJ databases">
        <title>The genome sequence of Knoellia subterranea.</title>
        <authorList>
            <person name="Zhu W."/>
            <person name="Wang G."/>
        </authorList>
    </citation>
    <scope>NUCLEOTIDE SEQUENCE [LARGE SCALE GENOMIC DNA]</scope>
    <source>
        <strain evidence="2 3">KCTC 19937</strain>
    </source>
</reference>
<evidence type="ECO:0000259" key="1">
    <source>
        <dbReference type="PROSITE" id="PS51186"/>
    </source>
</evidence>